<dbReference type="EMBL" id="CAJB01000102">
    <property type="protein sequence ID" value="CCH77400.1"/>
    <property type="molecule type" value="Genomic_DNA"/>
</dbReference>
<keyword evidence="2" id="KW-1185">Reference proteome</keyword>
<dbReference type="Proteomes" id="UP000035721">
    <property type="component" value="Unassembled WGS sequence"/>
</dbReference>
<accession>A0A077LZJ4</accession>
<dbReference type="AlphaFoldDB" id="A0A077LZJ4"/>
<sequence>MRRAPWSPTHPLDVWVRSPFGVPAERGSRH</sequence>
<dbReference type="STRING" id="1194083.BN12_1900007"/>
<reference evidence="1 2" key="1">
    <citation type="journal article" date="2013" name="ISME J.">
        <title>A metabolic model for members of the genus Tetrasphaera involved in enhanced biological phosphorus removal.</title>
        <authorList>
            <person name="Kristiansen R."/>
            <person name="Nguyen H.T.T."/>
            <person name="Saunders A.M."/>
            <person name="Nielsen J.L."/>
            <person name="Wimmer R."/>
            <person name="Le V.Q."/>
            <person name="McIlroy S.J."/>
            <person name="Petrovski S."/>
            <person name="Seviour R.J."/>
            <person name="Calteau A."/>
            <person name="Nielsen K.L."/>
            <person name="Nielsen P.H."/>
        </authorList>
    </citation>
    <scope>NUCLEOTIDE SEQUENCE [LARGE SCALE GENOMIC DNA]</scope>
    <source>
        <strain evidence="1 2">T1-X7</strain>
    </source>
</reference>
<organism evidence="1 2">
    <name type="scientific">Nostocoides japonicum T1-X7</name>
    <dbReference type="NCBI Taxonomy" id="1194083"/>
    <lineage>
        <taxon>Bacteria</taxon>
        <taxon>Bacillati</taxon>
        <taxon>Actinomycetota</taxon>
        <taxon>Actinomycetes</taxon>
        <taxon>Micrococcales</taxon>
        <taxon>Intrasporangiaceae</taxon>
        <taxon>Nostocoides</taxon>
    </lineage>
</organism>
<gene>
    <name evidence="1" type="ORF">BN12_1900007</name>
</gene>
<evidence type="ECO:0000313" key="2">
    <source>
        <dbReference type="Proteomes" id="UP000035721"/>
    </source>
</evidence>
<comment type="caution">
    <text evidence="1">The sequence shown here is derived from an EMBL/GenBank/DDBJ whole genome shotgun (WGS) entry which is preliminary data.</text>
</comment>
<name>A0A077LZJ4_9MICO</name>
<proteinExistence type="predicted"/>
<evidence type="ECO:0000313" key="1">
    <source>
        <dbReference type="EMBL" id="CCH77400.1"/>
    </source>
</evidence>
<protein>
    <submittedName>
        <fullName evidence="1">Uncharacterized protein</fullName>
    </submittedName>
</protein>